<name>A0A6J4UKY4_9BACT</name>
<proteinExistence type="predicted"/>
<feature type="non-terminal residue" evidence="2">
    <location>
        <position position="1"/>
    </location>
</feature>
<protein>
    <submittedName>
        <fullName evidence="2">Oxidoreductase</fullName>
    </submittedName>
</protein>
<evidence type="ECO:0000313" key="2">
    <source>
        <dbReference type="EMBL" id="CAA9553473.1"/>
    </source>
</evidence>
<sequence>GIRTFELWRSQPGGGTRGAARPGTADPGRSRRDQDRGRGRHRRLRAWRAPPPGLRDLCTGDRARCRSHTNGPDSPFQRRYGHQLGRSGPRLPGFRDARSALRRARGNLGRTRFVHRILPALWTGSGRLRRPLRRKAGPAAGNPGAR</sequence>
<feature type="non-terminal residue" evidence="2">
    <location>
        <position position="146"/>
    </location>
</feature>
<dbReference type="AlphaFoldDB" id="A0A6J4UKY4"/>
<reference evidence="2" key="1">
    <citation type="submission" date="2020-02" db="EMBL/GenBank/DDBJ databases">
        <authorList>
            <person name="Meier V. D."/>
        </authorList>
    </citation>
    <scope>NUCLEOTIDE SEQUENCE</scope>
    <source>
        <strain evidence="2">AVDCRST_MAG43</strain>
    </source>
</reference>
<feature type="compositionally biased region" description="Basic and acidic residues" evidence="1">
    <location>
        <begin position="28"/>
        <end position="37"/>
    </location>
</feature>
<evidence type="ECO:0000256" key="1">
    <source>
        <dbReference type="SAM" id="MobiDB-lite"/>
    </source>
</evidence>
<feature type="compositionally biased region" description="Low complexity" evidence="1">
    <location>
        <begin position="18"/>
        <end position="27"/>
    </location>
</feature>
<organism evidence="2">
    <name type="scientific">uncultured Thermomicrobiales bacterium</name>
    <dbReference type="NCBI Taxonomy" id="1645740"/>
    <lineage>
        <taxon>Bacteria</taxon>
        <taxon>Pseudomonadati</taxon>
        <taxon>Thermomicrobiota</taxon>
        <taxon>Thermomicrobia</taxon>
        <taxon>Thermomicrobiales</taxon>
        <taxon>environmental samples</taxon>
    </lineage>
</organism>
<gene>
    <name evidence="2" type="ORF">AVDCRST_MAG43-1255</name>
</gene>
<feature type="region of interest" description="Disordered" evidence="1">
    <location>
        <begin position="1"/>
        <end position="94"/>
    </location>
</feature>
<dbReference type="EMBL" id="CADCWI010000063">
    <property type="protein sequence ID" value="CAA9553473.1"/>
    <property type="molecule type" value="Genomic_DNA"/>
</dbReference>
<accession>A0A6J4UKY4</accession>